<dbReference type="Pfam" id="PF12019">
    <property type="entry name" value="GspH"/>
    <property type="match status" value="1"/>
</dbReference>
<gene>
    <name evidence="10" type="ORF">GALL_314260</name>
</gene>
<dbReference type="Pfam" id="PF07963">
    <property type="entry name" value="N_methyl"/>
    <property type="match status" value="1"/>
</dbReference>
<dbReference type="SUPFAM" id="SSF54523">
    <property type="entry name" value="Pili subunits"/>
    <property type="match status" value="1"/>
</dbReference>
<evidence type="ECO:0000259" key="9">
    <source>
        <dbReference type="Pfam" id="PF12019"/>
    </source>
</evidence>
<comment type="subcellular location">
    <subcellularLocation>
        <location evidence="1">Cell inner membrane</location>
        <topology evidence="1">Single-pass membrane protein</topology>
    </subcellularLocation>
</comment>
<dbReference type="Gene3D" id="3.55.40.10">
    <property type="entry name" value="minor pseudopilin epsh domain"/>
    <property type="match status" value="1"/>
</dbReference>
<evidence type="ECO:0000256" key="2">
    <source>
        <dbReference type="ARBA" id="ARBA00022475"/>
    </source>
</evidence>
<dbReference type="InterPro" id="IPR045584">
    <property type="entry name" value="Pilin-like"/>
</dbReference>
<name>A0A1J5QSU5_9ZZZZ</name>
<comment type="caution">
    <text evidence="10">The sequence shown here is derived from an EMBL/GenBank/DDBJ whole genome shotgun (WGS) entry which is preliminary data.</text>
</comment>
<dbReference type="InterPro" id="IPR022346">
    <property type="entry name" value="T2SS_GspH"/>
</dbReference>
<keyword evidence="3" id="KW-0488">Methylation</keyword>
<evidence type="ECO:0000256" key="8">
    <source>
        <dbReference type="SAM" id="Phobius"/>
    </source>
</evidence>
<evidence type="ECO:0000256" key="5">
    <source>
        <dbReference type="ARBA" id="ARBA00022692"/>
    </source>
</evidence>
<reference evidence="10" key="1">
    <citation type="submission" date="2016-10" db="EMBL/GenBank/DDBJ databases">
        <title>Sequence of Gallionella enrichment culture.</title>
        <authorList>
            <person name="Poehlein A."/>
            <person name="Muehling M."/>
            <person name="Daniel R."/>
        </authorList>
    </citation>
    <scope>NUCLEOTIDE SEQUENCE</scope>
</reference>
<evidence type="ECO:0000313" key="10">
    <source>
        <dbReference type="EMBL" id="OIQ86718.1"/>
    </source>
</evidence>
<dbReference type="NCBIfam" id="TIGR02532">
    <property type="entry name" value="IV_pilin_GFxxxE"/>
    <property type="match status" value="1"/>
</dbReference>
<accession>A0A1J5QSU5</accession>
<organism evidence="10">
    <name type="scientific">mine drainage metagenome</name>
    <dbReference type="NCBI Taxonomy" id="410659"/>
    <lineage>
        <taxon>unclassified sequences</taxon>
        <taxon>metagenomes</taxon>
        <taxon>ecological metagenomes</taxon>
    </lineage>
</organism>
<keyword evidence="7 8" id="KW-0472">Membrane</keyword>
<keyword evidence="4" id="KW-0997">Cell inner membrane</keyword>
<evidence type="ECO:0000256" key="1">
    <source>
        <dbReference type="ARBA" id="ARBA00004377"/>
    </source>
</evidence>
<keyword evidence="5 8" id="KW-0812">Transmembrane</keyword>
<dbReference type="GO" id="GO:0005886">
    <property type="term" value="C:plasma membrane"/>
    <property type="evidence" value="ECO:0007669"/>
    <property type="project" value="UniProtKB-SubCell"/>
</dbReference>
<evidence type="ECO:0000256" key="4">
    <source>
        <dbReference type="ARBA" id="ARBA00022519"/>
    </source>
</evidence>
<dbReference type="GO" id="GO:0015627">
    <property type="term" value="C:type II protein secretion system complex"/>
    <property type="evidence" value="ECO:0007669"/>
    <property type="project" value="InterPro"/>
</dbReference>
<dbReference type="InterPro" id="IPR012902">
    <property type="entry name" value="N_methyl_site"/>
</dbReference>
<keyword evidence="2" id="KW-1003">Cell membrane</keyword>
<dbReference type="EMBL" id="MLJW01000463">
    <property type="protein sequence ID" value="OIQ86718.1"/>
    <property type="molecule type" value="Genomic_DNA"/>
</dbReference>
<feature type="transmembrane region" description="Helical" evidence="8">
    <location>
        <begin position="20"/>
        <end position="46"/>
    </location>
</feature>
<keyword evidence="6 8" id="KW-1133">Transmembrane helix</keyword>
<evidence type="ECO:0000256" key="6">
    <source>
        <dbReference type="ARBA" id="ARBA00022989"/>
    </source>
</evidence>
<evidence type="ECO:0000256" key="7">
    <source>
        <dbReference type="ARBA" id="ARBA00023136"/>
    </source>
</evidence>
<evidence type="ECO:0000256" key="3">
    <source>
        <dbReference type="ARBA" id="ARBA00022481"/>
    </source>
</evidence>
<proteinExistence type="predicted"/>
<dbReference type="GO" id="GO:0015628">
    <property type="term" value="P:protein secretion by the type II secretion system"/>
    <property type="evidence" value="ECO:0007669"/>
    <property type="project" value="InterPro"/>
</dbReference>
<feature type="domain" description="General secretion pathway GspH" evidence="9">
    <location>
        <begin position="58"/>
        <end position="200"/>
    </location>
</feature>
<protein>
    <submittedName>
        <fullName evidence="10">Type II transport protein GspH</fullName>
    </submittedName>
</protein>
<sequence>MMNPLAPSRPGPNGCRSAPWYGFTLVEMMVVLAVFAILLGIASPSYTSMIANMRVRTAASDFVADLAYARAQAISLRGRIGVAGAGFASGWTVFRECHDANADGACQDAGEAAEIASEVGVLDANDEILRTHPALHSSVLVCAKNSAGSNVVADTITYGGDGRLRVYSAGTEVQNVAGILFTSPAMSSSGGRKVLLSPAGRVSVDAAVNPGEGC</sequence>
<dbReference type="AlphaFoldDB" id="A0A1J5QSU5"/>